<protein>
    <recommendedName>
        <fullName evidence="5">SCP domain-containing protein</fullName>
    </recommendedName>
</protein>
<dbReference type="SUPFAM" id="SSF143503">
    <property type="entry name" value="PUG domain-like"/>
    <property type="match status" value="1"/>
</dbReference>
<dbReference type="PANTHER" id="PTHR31157:SF30">
    <property type="entry name" value="SCP DOMAIN-CONTAINING PROTEIN"/>
    <property type="match status" value="1"/>
</dbReference>
<proteinExistence type="predicted"/>
<dbReference type="InterPro" id="IPR018997">
    <property type="entry name" value="PUB_domain"/>
</dbReference>
<gene>
    <name evidence="4" type="ORF">NSCI0253_LOCUS46384</name>
</gene>
<dbReference type="Pfam" id="PF09409">
    <property type="entry name" value="PUB"/>
    <property type="match status" value="1"/>
</dbReference>
<evidence type="ECO:0000259" key="3">
    <source>
        <dbReference type="Pfam" id="PF09409"/>
    </source>
</evidence>
<reference evidence="4" key="1">
    <citation type="submission" date="2021-01" db="EMBL/GenBank/DDBJ databases">
        <authorList>
            <person name="Corre E."/>
            <person name="Pelletier E."/>
            <person name="Niang G."/>
            <person name="Scheremetjew M."/>
            <person name="Finn R."/>
            <person name="Kale V."/>
            <person name="Holt S."/>
            <person name="Cochrane G."/>
            <person name="Meng A."/>
            <person name="Brown T."/>
            <person name="Cohen L."/>
        </authorList>
    </citation>
    <scope>NUCLEOTIDE SEQUENCE</scope>
</reference>
<dbReference type="CDD" id="cd05379">
    <property type="entry name" value="CAP_bacterial"/>
    <property type="match status" value="1"/>
</dbReference>
<evidence type="ECO:0000256" key="1">
    <source>
        <dbReference type="SAM" id="MobiDB-lite"/>
    </source>
</evidence>
<evidence type="ECO:0000259" key="2">
    <source>
        <dbReference type="Pfam" id="PF00188"/>
    </source>
</evidence>
<feature type="domain" description="PUB" evidence="3">
    <location>
        <begin position="5"/>
        <end position="49"/>
    </location>
</feature>
<accession>A0A7S1B1C1</accession>
<dbReference type="InterPro" id="IPR036339">
    <property type="entry name" value="PUB-like_dom_sf"/>
</dbReference>
<dbReference type="Pfam" id="PF00188">
    <property type="entry name" value="CAP"/>
    <property type="match status" value="1"/>
</dbReference>
<dbReference type="PANTHER" id="PTHR31157">
    <property type="entry name" value="SCP DOMAIN-CONTAINING PROTEIN"/>
    <property type="match status" value="1"/>
</dbReference>
<evidence type="ECO:0000313" key="4">
    <source>
        <dbReference type="EMBL" id="CAD8872027.1"/>
    </source>
</evidence>
<dbReference type="CDD" id="cd09212">
    <property type="entry name" value="PUB"/>
    <property type="match status" value="1"/>
</dbReference>
<sequence>MHAVLRHILSDPESDKFRKIRVHNQQFRNRIGRFPPAVALLRSIGFVKGDYWVSAFQKEPCLEFLLPVDSDNPFSQRFVRAFSLIDELLQAPDEWLRTVAPAPPAVQSQWAERDSGDLDDLGGSQVPLRGDVGSREYLADLHERRVKDPRGFQEAMLAAGKRPNHTVVDVRMPAQQDSSISPADATALSTAASGSGSNVRYRSIADRFGGRRHFNLQDIEQVRVEEAIAGTPQYAREYQATKGPSRSYADVVDRSYDPQFLGRRALDETNIFRGQQNMPPLKWSQALSNIAEEHAQQMARGEMPFSHKGFNDRVQKYPFPYMSAAENLAYNGGVADTAKVAVDGWIKSPGHRRNLLGAFDLCGIGVARSSTGEFFFTQLFARTVGGSLC</sequence>
<dbReference type="InterPro" id="IPR035940">
    <property type="entry name" value="CAP_sf"/>
</dbReference>
<dbReference type="SUPFAM" id="SSF55797">
    <property type="entry name" value="PR-1-like"/>
    <property type="match status" value="1"/>
</dbReference>
<organism evidence="4">
    <name type="scientific">Noctiluca scintillans</name>
    <name type="common">Sea sparkle</name>
    <name type="synonym">Red tide dinoflagellate</name>
    <dbReference type="NCBI Taxonomy" id="2966"/>
    <lineage>
        <taxon>Eukaryota</taxon>
        <taxon>Sar</taxon>
        <taxon>Alveolata</taxon>
        <taxon>Dinophyceae</taxon>
        <taxon>Noctilucales</taxon>
        <taxon>Noctilucaceae</taxon>
        <taxon>Noctiluca</taxon>
    </lineage>
</organism>
<name>A0A7S1B1C1_NOCSC</name>
<evidence type="ECO:0008006" key="5">
    <source>
        <dbReference type="Google" id="ProtNLM"/>
    </source>
</evidence>
<dbReference type="AlphaFoldDB" id="A0A7S1B1C1"/>
<dbReference type="EMBL" id="HBFQ01065331">
    <property type="protein sequence ID" value="CAD8872027.1"/>
    <property type="molecule type" value="Transcribed_RNA"/>
</dbReference>
<dbReference type="Gene3D" id="3.40.33.10">
    <property type="entry name" value="CAP"/>
    <property type="match status" value="1"/>
</dbReference>
<dbReference type="Gene3D" id="1.20.58.2190">
    <property type="match status" value="1"/>
</dbReference>
<feature type="region of interest" description="Disordered" evidence="1">
    <location>
        <begin position="106"/>
        <end position="125"/>
    </location>
</feature>
<dbReference type="InterPro" id="IPR014044">
    <property type="entry name" value="CAP_dom"/>
</dbReference>
<feature type="domain" description="SCP" evidence="2">
    <location>
        <begin position="266"/>
        <end position="380"/>
    </location>
</feature>